<dbReference type="EMBL" id="HQ721811">
    <property type="protein sequence ID" value="AEF30450.1"/>
    <property type="molecule type" value="mRNA"/>
</dbReference>
<proteinExistence type="evidence at transcript level"/>
<evidence type="ECO:0000313" key="1">
    <source>
        <dbReference type="EMBL" id="AEF30450.1"/>
    </source>
</evidence>
<sequence length="64" mass="7957">MAFAYYIPDQATLLRRANLQEQQILRARQAYWRFVLTLIWDLLHQYVQYERQSMGRCRLPRFLH</sequence>
<name>F6L1K1_9MUSC</name>
<accession>F6L1K1</accession>
<organism evidence="1">
    <name type="scientific">Anastrepha suspensa</name>
    <name type="common">Caribbean fruit fly</name>
    <dbReference type="NCBI Taxonomy" id="28587"/>
    <lineage>
        <taxon>Eukaryota</taxon>
        <taxon>Metazoa</taxon>
        <taxon>Ecdysozoa</taxon>
        <taxon>Arthropoda</taxon>
        <taxon>Hexapoda</taxon>
        <taxon>Insecta</taxon>
        <taxon>Pterygota</taxon>
        <taxon>Neoptera</taxon>
        <taxon>Endopterygota</taxon>
        <taxon>Diptera</taxon>
        <taxon>Brachycera</taxon>
        <taxon>Muscomorpha</taxon>
        <taxon>Tephritoidea</taxon>
        <taxon>Tephritidae</taxon>
        <taxon>Anastrepha</taxon>
    </lineage>
</organism>
<reference evidence="1" key="1">
    <citation type="journal article" date="2011" name="Apoptosis">
        <title>Pro-apoptotic cell death genes, hid and reaper, from the tephritid pest species, Anastrepha suspensa.</title>
        <authorList>
            <person name="Schetelig M.F."/>
            <person name="Nirmala X."/>
            <person name="Handler A.M."/>
        </authorList>
    </citation>
    <scope>NUCLEOTIDE SEQUENCE</scope>
</reference>
<protein>
    <submittedName>
        <fullName evidence="1">Reaper</fullName>
    </submittedName>
</protein>
<dbReference type="AlphaFoldDB" id="F6L1K1"/>